<dbReference type="Proteomes" id="UP000827549">
    <property type="component" value="Chromosome 1"/>
</dbReference>
<dbReference type="RefSeq" id="XP_062622524.1">
    <property type="nucleotide sequence ID" value="XM_062766540.1"/>
</dbReference>
<sequence length="436" mass="48162">MATRHIPRSPMGTHTHFGDDYGAYFDTPAPQTEPSGSVSGHHGSVGPHSRQSTVVPYSRATHSRATSRSRATATPTHFDLPDDDNVPVRTRAVTPSGDLGDDWSSHVHEHSLPPTPSPPPLQGLPEDFTARPNPAVGIPGGPIVQRDLDELEAMTVLAMSDYDASRLVCVTTQQGPNLTCLPTAAGVVSQQPPSTPGMFGPIRHTRASEGHNRVWADTARLYGGERFSAQRKHAFFTATGWELVQVPRYDGLSSYRQYEYHRRSRDVPQWIFIAPTTHQVFALGAMTHSLTSGYVDLLDEWHKASTTRKAGTMVLMNPKSGHARASYLSGRPRSAGAFWPSPTDSRTLREDQANTLEIVLRIAKIVLRHDIPWGIASDGWRHFVVQGPAAEGNVSISRSWGWEEEEKRLEPLEFLTELADEMFATMAEQFVNYAYP</sequence>
<gene>
    <name evidence="2" type="ORF">LOC62_01G000114</name>
</gene>
<reference evidence="2" key="1">
    <citation type="submission" date="2023-10" db="EMBL/GenBank/DDBJ databases">
        <authorList>
            <person name="Noh H."/>
        </authorList>
    </citation>
    <scope>NUCLEOTIDE SEQUENCE</scope>
    <source>
        <strain evidence="2">DUCC4014</strain>
    </source>
</reference>
<proteinExistence type="predicted"/>
<dbReference type="AlphaFoldDB" id="A0AAF0XZ64"/>
<keyword evidence="3" id="KW-1185">Reference proteome</keyword>
<feature type="compositionally biased region" description="Low complexity" evidence="1">
    <location>
        <begin position="34"/>
        <end position="49"/>
    </location>
</feature>
<feature type="region of interest" description="Disordered" evidence="1">
    <location>
        <begin position="1"/>
        <end position="117"/>
    </location>
</feature>
<accession>A0AAF0XZ64</accession>
<dbReference type="EMBL" id="CP086714">
    <property type="protein sequence ID" value="WOO76492.1"/>
    <property type="molecule type" value="Genomic_DNA"/>
</dbReference>
<organism evidence="2 3">
    <name type="scientific">Vanrija pseudolonga</name>
    <dbReference type="NCBI Taxonomy" id="143232"/>
    <lineage>
        <taxon>Eukaryota</taxon>
        <taxon>Fungi</taxon>
        <taxon>Dikarya</taxon>
        <taxon>Basidiomycota</taxon>
        <taxon>Agaricomycotina</taxon>
        <taxon>Tremellomycetes</taxon>
        <taxon>Trichosporonales</taxon>
        <taxon>Trichosporonaceae</taxon>
        <taxon>Vanrija</taxon>
    </lineage>
</organism>
<evidence type="ECO:0000313" key="3">
    <source>
        <dbReference type="Proteomes" id="UP000827549"/>
    </source>
</evidence>
<dbReference type="GeneID" id="87803374"/>
<evidence type="ECO:0000256" key="1">
    <source>
        <dbReference type="SAM" id="MobiDB-lite"/>
    </source>
</evidence>
<protein>
    <submittedName>
        <fullName evidence="2">Uncharacterized protein</fullName>
    </submittedName>
</protein>
<evidence type="ECO:0000313" key="2">
    <source>
        <dbReference type="EMBL" id="WOO76492.1"/>
    </source>
</evidence>
<name>A0AAF0XZ64_9TREE</name>